<dbReference type="Proteomes" id="UP001230188">
    <property type="component" value="Unassembled WGS sequence"/>
</dbReference>
<feature type="region of interest" description="Disordered" evidence="5">
    <location>
        <begin position="407"/>
        <end position="468"/>
    </location>
</feature>
<dbReference type="Gene3D" id="1.20.1250.20">
    <property type="entry name" value="MFS general substrate transporter like domains"/>
    <property type="match status" value="1"/>
</dbReference>
<sequence length="468" mass="49645">MSLLDAAPGLLGMYGDFFGLSIVAPILPQWVRSKERSAQWVGYIMSGQYGGVVVGSFAFGALADRFGNGVALATCMAIDATLFAASAFVPSPEWLLVVRTFAGLGAPQGLAIAWVAGVSSPHNLPKRMGLVAAVIHVGILSGTICAGFVSWRAACLASAVPPLISLLVLASTKSPPVKRAQSRAAALAVGVRTLGFSSVVVTMLANGAEITVHFVLLAVVLTENYGLSRQQFALSLIPAAFVQIFNHFYLLPIVIRLATSFRLLTRLTQLMALIYVLVILANEVVPSSPWPLLVLQNLAYWLMSFTQGVGNFASAKHADDVAPEAKAALIGLGRAAFSLGNALAPSLLIAVYLAYNVRAALAIILLLYTLAAGVSLCAANHQEALLVVADPRPSELDTDDFRLEYYYPPGGRRQQNENQRHNERRHNDRDAQPLVTSSSQPRRLPLALTSPPQPASTPVGAAATTLAS</sequence>
<keyword evidence="8" id="KW-1185">Reference proteome</keyword>
<dbReference type="Pfam" id="PF07690">
    <property type="entry name" value="MFS_1"/>
    <property type="match status" value="1"/>
</dbReference>
<evidence type="ECO:0000256" key="4">
    <source>
        <dbReference type="ARBA" id="ARBA00023136"/>
    </source>
</evidence>
<evidence type="ECO:0000313" key="7">
    <source>
        <dbReference type="EMBL" id="KAJ8601802.1"/>
    </source>
</evidence>
<accession>A0AAD7UBD6</accession>
<keyword evidence="4 6" id="KW-0472">Membrane</keyword>
<dbReference type="GO" id="GO:0046943">
    <property type="term" value="F:carboxylic acid transmembrane transporter activity"/>
    <property type="evidence" value="ECO:0007669"/>
    <property type="project" value="TreeGrafter"/>
</dbReference>
<feature type="transmembrane region" description="Helical" evidence="6">
    <location>
        <begin position="210"/>
        <end position="227"/>
    </location>
</feature>
<comment type="subcellular location">
    <subcellularLocation>
        <location evidence="1">Membrane</location>
        <topology evidence="1">Multi-pass membrane protein</topology>
    </subcellularLocation>
</comment>
<dbReference type="SUPFAM" id="SSF103473">
    <property type="entry name" value="MFS general substrate transporter"/>
    <property type="match status" value="1"/>
</dbReference>
<reference evidence="7" key="1">
    <citation type="submission" date="2023-01" db="EMBL/GenBank/DDBJ databases">
        <title>Metagenome sequencing of chrysophaentin producing Chrysophaeum taylorii.</title>
        <authorList>
            <person name="Davison J."/>
            <person name="Bewley C."/>
        </authorList>
    </citation>
    <scope>NUCLEOTIDE SEQUENCE</scope>
    <source>
        <strain evidence="7">NIES-1699</strain>
    </source>
</reference>
<dbReference type="GO" id="GO:0005886">
    <property type="term" value="C:plasma membrane"/>
    <property type="evidence" value="ECO:0007669"/>
    <property type="project" value="TreeGrafter"/>
</dbReference>
<dbReference type="InterPro" id="IPR001958">
    <property type="entry name" value="Tet-R_TetA/multi-R_MdtG-like"/>
</dbReference>
<dbReference type="InterPro" id="IPR036259">
    <property type="entry name" value="MFS_trans_sf"/>
</dbReference>
<dbReference type="PRINTS" id="PR01035">
    <property type="entry name" value="TCRTETA"/>
</dbReference>
<gene>
    <name evidence="7" type="ORF">CTAYLR_006839</name>
</gene>
<comment type="caution">
    <text evidence="7">The sequence shown here is derived from an EMBL/GenBank/DDBJ whole genome shotgun (WGS) entry which is preliminary data.</text>
</comment>
<dbReference type="PANTHER" id="PTHR23508">
    <property type="entry name" value="CARBOXYLIC ACID TRANSPORTER PROTEIN HOMOLOG"/>
    <property type="match status" value="1"/>
</dbReference>
<feature type="transmembrane region" description="Helical" evidence="6">
    <location>
        <begin position="128"/>
        <end position="149"/>
    </location>
</feature>
<keyword evidence="3 6" id="KW-1133">Transmembrane helix</keyword>
<protein>
    <recommendedName>
        <fullName evidence="9">Major facilitator superfamily (MFS) profile domain-containing protein</fullName>
    </recommendedName>
</protein>
<evidence type="ECO:0000256" key="2">
    <source>
        <dbReference type="ARBA" id="ARBA00022692"/>
    </source>
</evidence>
<feature type="transmembrane region" description="Helical" evidence="6">
    <location>
        <begin position="267"/>
        <end position="286"/>
    </location>
</feature>
<feature type="transmembrane region" description="Helical" evidence="6">
    <location>
        <begin position="233"/>
        <end position="255"/>
    </location>
</feature>
<evidence type="ECO:0000256" key="1">
    <source>
        <dbReference type="ARBA" id="ARBA00004141"/>
    </source>
</evidence>
<feature type="transmembrane region" description="Helical" evidence="6">
    <location>
        <begin position="69"/>
        <end position="89"/>
    </location>
</feature>
<organism evidence="7 8">
    <name type="scientific">Chrysophaeum taylorii</name>
    <dbReference type="NCBI Taxonomy" id="2483200"/>
    <lineage>
        <taxon>Eukaryota</taxon>
        <taxon>Sar</taxon>
        <taxon>Stramenopiles</taxon>
        <taxon>Ochrophyta</taxon>
        <taxon>Pelagophyceae</taxon>
        <taxon>Pelagomonadales</taxon>
        <taxon>Pelagomonadaceae</taxon>
        <taxon>Chrysophaeum</taxon>
    </lineage>
</organism>
<feature type="transmembrane region" description="Helical" evidence="6">
    <location>
        <begin position="359"/>
        <end position="379"/>
    </location>
</feature>
<dbReference type="InterPro" id="IPR011701">
    <property type="entry name" value="MFS"/>
</dbReference>
<dbReference type="EMBL" id="JAQMWT010000404">
    <property type="protein sequence ID" value="KAJ8601802.1"/>
    <property type="molecule type" value="Genomic_DNA"/>
</dbReference>
<feature type="transmembrane region" description="Helical" evidence="6">
    <location>
        <begin position="6"/>
        <end position="28"/>
    </location>
</feature>
<name>A0AAD7UBD6_9STRA</name>
<evidence type="ECO:0000256" key="6">
    <source>
        <dbReference type="SAM" id="Phobius"/>
    </source>
</evidence>
<keyword evidence="2 6" id="KW-0812">Transmembrane</keyword>
<dbReference type="AlphaFoldDB" id="A0AAD7UBD6"/>
<evidence type="ECO:0008006" key="9">
    <source>
        <dbReference type="Google" id="ProtNLM"/>
    </source>
</evidence>
<evidence type="ECO:0000313" key="8">
    <source>
        <dbReference type="Proteomes" id="UP001230188"/>
    </source>
</evidence>
<feature type="transmembrane region" description="Helical" evidence="6">
    <location>
        <begin position="40"/>
        <end position="63"/>
    </location>
</feature>
<feature type="transmembrane region" description="Helical" evidence="6">
    <location>
        <begin position="96"/>
        <end position="116"/>
    </location>
</feature>
<evidence type="ECO:0000256" key="5">
    <source>
        <dbReference type="SAM" id="MobiDB-lite"/>
    </source>
</evidence>
<dbReference type="PANTHER" id="PTHR23508:SF10">
    <property type="entry name" value="CARBOXYLIC ACID TRANSPORTER PROTEIN HOMOLOG"/>
    <property type="match status" value="1"/>
</dbReference>
<proteinExistence type="predicted"/>
<feature type="compositionally biased region" description="Basic and acidic residues" evidence="5">
    <location>
        <begin position="414"/>
        <end position="431"/>
    </location>
</feature>
<evidence type="ECO:0000256" key="3">
    <source>
        <dbReference type="ARBA" id="ARBA00022989"/>
    </source>
</evidence>